<gene>
    <name evidence="2" type="ORF">A5888_002186</name>
    <name evidence="3" type="ORF">A5888_004058</name>
</gene>
<dbReference type="EMBL" id="NGMM01000003">
    <property type="protein sequence ID" value="OTP15972.1"/>
    <property type="molecule type" value="Genomic_DNA"/>
</dbReference>
<name>A0A242K6M9_9ENTE</name>
<dbReference type="InterPro" id="IPR001466">
    <property type="entry name" value="Beta-lactam-related"/>
</dbReference>
<dbReference type="Pfam" id="PF00144">
    <property type="entry name" value="Beta-lactamase"/>
    <property type="match status" value="1"/>
</dbReference>
<dbReference type="InterPro" id="IPR012338">
    <property type="entry name" value="Beta-lactam/transpept-like"/>
</dbReference>
<dbReference type="Gene3D" id="3.40.710.10">
    <property type="entry name" value="DD-peptidase/beta-lactamase superfamily"/>
    <property type="match status" value="1"/>
</dbReference>
<dbReference type="Proteomes" id="UP000195141">
    <property type="component" value="Chromosome"/>
</dbReference>
<sequence>MEQNKQTELAQIINKEYPNTAGLVIVKDGETFYEDYFNGCTAESRIHIFSVTKSIISLLIGIAIDRGEIKSVDQKVLDFFPDYEISEDEETIQKITIGHLLTMTAPFKYEVEPYVEYFTSENWAEFALQLLGGTGTIGSFQYRPIVGPDILSGILVKATGRTVLAYATEHLFSPLGITVASDIVFHSQEEQFAFYEAQDISGWVADHAGTNAAGWGLTLSPLDMAKIGQLYLTAGNWQGKQLVSADWIADSTKEHSRWQEMNLGYGYLWWLIDEDCYAAMGDGGNIIYINAKKNLVVASTALFVQEAKDRIDFIKAHIEPFVD</sequence>
<dbReference type="RefSeq" id="WP_086349246.1">
    <property type="nucleotide sequence ID" value="NZ_CP147247.1"/>
</dbReference>
<keyword evidence="4" id="KW-1185">Reference proteome</keyword>
<dbReference type="EMBL" id="CP147247">
    <property type="protein sequence ID" value="WYJ92285.1"/>
    <property type="molecule type" value="Genomic_DNA"/>
</dbReference>
<protein>
    <recommendedName>
        <fullName evidence="1">Beta-lactamase-related domain-containing protein</fullName>
    </recommendedName>
</protein>
<dbReference type="OrthoDB" id="9773047at2"/>
<evidence type="ECO:0000259" key="1">
    <source>
        <dbReference type="Pfam" id="PF00144"/>
    </source>
</evidence>
<evidence type="ECO:0000313" key="2">
    <source>
        <dbReference type="EMBL" id="OTP15972.1"/>
    </source>
</evidence>
<reference evidence="2" key="1">
    <citation type="submission" date="2017-05" db="EMBL/GenBank/DDBJ databases">
        <title>The Genome Sequence of Enterococcus sp. 9E7_DIV0242.</title>
        <authorList>
            <consortium name="The Broad Institute Genomics Platform"/>
            <consortium name="The Broad Institute Genomic Center for Infectious Diseases"/>
            <person name="Earl A."/>
            <person name="Manson A."/>
            <person name="Schwartman J."/>
            <person name="Gilmore M."/>
            <person name="Abouelleil A."/>
            <person name="Cao P."/>
            <person name="Chapman S."/>
            <person name="Cusick C."/>
            <person name="Shea T."/>
            <person name="Young S."/>
            <person name="Neafsey D."/>
            <person name="Nusbaum C."/>
            <person name="Birren B."/>
        </authorList>
    </citation>
    <scope>NUCLEOTIDE SEQUENCE [LARGE SCALE GENOMIC DNA]</scope>
    <source>
        <strain evidence="2">9E7_DIV0242</strain>
    </source>
</reference>
<proteinExistence type="predicted"/>
<evidence type="ECO:0000313" key="4">
    <source>
        <dbReference type="Proteomes" id="UP000195141"/>
    </source>
</evidence>
<accession>A0A242K6M9</accession>
<evidence type="ECO:0000313" key="3">
    <source>
        <dbReference type="EMBL" id="WYJ92285.1"/>
    </source>
</evidence>
<dbReference type="AlphaFoldDB" id="A0A242K6M9"/>
<reference evidence="3" key="3">
    <citation type="submission" date="2024-03" db="EMBL/GenBank/DDBJ databases">
        <title>The Genome Sequence of Enterococcus sp. DIV0242b.</title>
        <authorList>
            <consortium name="The Broad Institute Genomics Platform"/>
            <consortium name="The Broad Institute Microbial Omics Core"/>
            <consortium name="The Broad Institute Genomic Center for Infectious Diseases"/>
            <person name="Earl A."/>
            <person name="Manson A."/>
            <person name="Gilmore M."/>
            <person name="Schwartman J."/>
            <person name="Shea T."/>
            <person name="Abouelleil A."/>
            <person name="Cao P."/>
            <person name="Chapman S."/>
            <person name="Cusick C."/>
            <person name="Young S."/>
            <person name="Neafsey D."/>
            <person name="Nusbaum C."/>
            <person name="Birren B."/>
        </authorList>
    </citation>
    <scope>NUCLEOTIDE SEQUENCE</scope>
    <source>
        <strain evidence="3">9E7_DIV0242</strain>
    </source>
</reference>
<dbReference type="PANTHER" id="PTHR43283">
    <property type="entry name" value="BETA-LACTAMASE-RELATED"/>
    <property type="match status" value="1"/>
</dbReference>
<dbReference type="InterPro" id="IPR050789">
    <property type="entry name" value="Diverse_Enzym_Activities"/>
</dbReference>
<reference evidence="3" key="2">
    <citation type="submission" date="2017-05" db="EMBL/GenBank/DDBJ databases">
        <authorList>
            <consortium name="The Broad Institute Genomics Platform"/>
            <consortium name="The Broad Institute Genomic Center for Infectious Diseases"/>
            <person name="Earl A."/>
            <person name="Manson A."/>
            <person name="Schwartman J."/>
            <person name="Gilmore M."/>
            <person name="Abouelleil A."/>
            <person name="Cao P."/>
            <person name="Chapman S."/>
            <person name="Cusick C."/>
            <person name="Shea T."/>
            <person name="Young S."/>
            <person name="Neafsey D."/>
            <person name="Nusbaum C."/>
            <person name="Birren B."/>
        </authorList>
    </citation>
    <scope>NUCLEOTIDE SEQUENCE</scope>
    <source>
        <strain evidence="3">9E7_DIV0242</strain>
    </source>
</reference>
<organism evidence="2">
    <name type="scientific">Candidatus Enterococcus clewellii</name>
    <dbReference type="NCBI Taxonomy" id="1834193"/>
    <lineage>
        <taxon>Bacteria</taxon>
        <taxon>Bacillati</taxon>
        <taxon>Bacillota</taxon>
        <taxon>Bacilli</taxon>
        <taxon>Lactobacillales</taxon>
        <taxon>Enterococcaceae</taxon>
        <taxon>Enterococcus</taxon>
    </lineage>
</organism>
<feature type="domain" description="Beta-lactamase-related" evidence="1">
    <location>
        <begin position="21"/>
        <end position="298"/>
    </location>
</feature>
<dbReference type="SUPFAM" id="SSF56601">
    <property type="entry name" value="beta-lactamase/transpeptidase-like"/>
    <property type="match status" value="1"/>
</dbReference>
<dbReference type="PANTHER" id="PTHR43283:SF7">
    <property type="entry name" value="BETA-LACTAMASE-RELATED DOMAIN-CONTAINING PROTEIN"/>
    <property type="match status" value="1"/>
</dbReference>